<sequence length="399" mass="43617">MNKRFWELDALRGLMLVLMTLTHLPTRLTAPTGQPFGYVSAAEGFVLLSAFMAGMVYGRRSLRDGLPAMRDALWQRAGKIYVCHALMLLFLFTVVAALAVRIGQPGAVGLMRYFLENPFTGWFASLALIYMPPLLDILPIYVLFMLASPLLLSHGLRHGWGAILSVSVLFWLGAQFGIGDWLYDTIAVAIGLSVPLNETGSFSIWAWQLIWVMGLWLGASLAQGRAQVFALPRWSVTLAVALALTFLVWRHVVGQVPFAIGSAGNLWFDKWTLGPLRMINLFALLAVALHFGPRLAAYLPRPRFLITLGQASLPVFCAHLVIVLLVLATMGGAPDARPWWGDALLLAACFGTLHAVARISQWHDRQRAARRAAAAAVPAEVVGPQLSPALHPPTATLRA</sequence>
<feature type="transmembrane region" description="Helical" evidence="1">
    <location>
        <begin position="272"/>
        <end position="292"/>
    </location>
</feature>
<dbReference type="InterPro" id="IPR014550">
    <property type="entry name" value="UCP028704_OpgC"/>
</dbReference>
<evidence type="ECO:0000256" key="1">
    <source>
        <dbReference type="SAM" id="Phobius"/>
    </source>
</evidence>
<dbReference type="EMBL" id="RDQO01000006">
    <property type="protein sequence ID" value="RMX03485.1"/>
    <property type="molecule type" value="Genomic_DNA"/>
</dbReference>
<evidence type="ECO:0000313" key="2">
    <source>
        <dbReference type="EMBL" id="RMX03485.1"/>
    </source>
</evidence>
<dbReference type="OrthoDB" id="9775975at2"/>
<feature type="transmembrane region" description="Helical" evidence="1">
    <location>
        <begin position="80"/>
        <end position="102"/>
    </location>
</feature>
<dbReference type="Proteomes" id="UP000278006">
    <property type="component" value="Unassembled WGS sequence"/>
</dbReference>
<evidence type="ECO:0000313" key="3">
    <source>
        <dbReference type="Proteomes" id="UP000278006"/>
    </source>
</evidence>
<dbReference type="Pfam" id="PF10129">
    <property type="entry name" value="OpgC_C"/>
    <property type="match status" value="1"/>
</dbReference>
<feature type="transmembrane region" description="Helical" evidence="1">
    <location>
        <begin position="234"/>
        <end position="252"/>
    </location>
</feature>
<feature type="transmembrane region" description="Helical" evidence="1">
    <location>
        <begin position="304"/>
        <end position="327"/>
    </location>
</feature>
<comment type="caution">
    <text evidence="2">The sequence shown here is derived from an EMBL/GenBank/DDBJ whole genome shotgun (WGS) entry which is preliminary data.</text>
</comment>
<feature type="transmembrane region" description="Helical" evidence="1">
    <location>
        <begin position="339"/>
        <end position="357"/>
    </location>
</feature>
<accession>A0A3M6QKM2</accession>
<name>A0A3M6QKM2_9BURK</name>
<feature type="transmembrane region" description="Helical" evidence="1">
    <location>
        <begin position="122"/>
        <end position="147"/>
    </location>
</feature>
<reference evidence="2 3" key="1">
    <citation type="submission" date="2018-10" db="EMBL/GenBank/DDBJ databases">
        <title>Draft genome of Cortibacter populi DSM10536.</title>
        <authorList>
            <person name="Bernier A.-M."/>
            <person name="Bernard K."/>
        </authorList>
    </citation>
    <scope>NUCLEOTIDE SEQUENCE [LARGE SCALE GENOMIC DNA]</scope>
    <source>
        <strain evidence="2 3">DSM 105136</strain>
    </source>
</reference>
<keyword evidence="1" id="KW-0472">Membrane</keyword>
<gene>
    <name evidence="2" type="ORF">D8I35_16525</name>
</gene>
<proteinExistence type="predicted"/>
<feature type="transmembrane region" description="Helical" evidence="1">
    <location>
        <begin position="202"/>
        <end position="222"/>
    </location>
</feature>
<keyword evidence="1" id="KW-1133">Transmembrane helix</keyword>
<organism evidence="2 3">
    <name type="scientific">Corticibacter populi</name>
    <dbReference type="NCBI Taxonomy" id="1550736"/>
    <lineage>
        <taxon>Bacteria</taxon>
        <taxon>Pseudomonadati</taxon>
        <taxon>Pseudomonadota</taxon>
        <taxon>Betaproteobacteria</taxon>
        <taxon>Burkholderiales</taxon>
        <taxon>Comamonadaceae</taxon>
        <taxon>Corticibacter</taxon>
    </lineage>
</organism>
<dbReference type="PIRSF" id="PIRSF028704">
    <property type="entry name" value="UPC028704"/>
    <property type="match status" value="1"/>
</dbReference>
<feature type="transmembrane region" description="Helical" evidence="1">
    <location>
        <begin position="39"/>
        <end position="59"/>
    </location>
</feature>
<keyword evidence="3" id="KW-1185">Reference proteome</keyword>
<protein>
    <submittedName>
        <fullName evidence="2">OpgC domain-containing protein</fullName>
    </submittedName>
</protein>
<dbReference type="PANTHER" id="PTHR38592">
    <property type="entry name" value="BLL4819 PROTEIN"/>
    <property type="match status" value="1"/>
</dbReference>
<dbReference type="AlphaFoldDB" id="A0A3M6QKM2"/>
<keyword evidence="1" id="KW-0812">Transmembrane</keyword>
<dbReference type="PANTHER" id="PTHR38592:SF3">
    <property type="entry name" value="BLL4819 PROTEIN"/>
    <property type="match status" value="1"/>
</dbReference>
<feature type="transmembrane region" description="Helical" evidence="1">
    <location>
        <begin position="159"/>
        <end position="182"/>
    </location>
</feature>
<dbReference type="RefSeq" id="WP_122231407.1">
    <property type="nucleotide sequence ID" value="NZ_RDQO01000006.1"/>
</dbReference>